<reference evidence="6" key="1">
    <citation type="journal article" date="2019" name="Int. J. Syst. Evol. Microbiol.">
        <title>The Global Catalogue of Microorganisms (GCM) 10K type strain sequencing project: providing services to taxonomists for standard genome sequencing and annotation.</title>
        <authorList>
            <consortium name="The Broad Institute Genomics Platform"/>
            <consortium name="The Broad Institute Genome Sequencing Center for Infectious Disease"/>
            <person name="Wu L."/>
            <person name="Ma J."/>
        </authorList>
    </citation>
    <scope>NUCLEOTIDE SEQUENCE [LARGE SCALE GENOMIC DNA]</scope>
    <source>
        <strain evidence="6">NBRC 105830</strain>
    </source>
</reference>
<dbReference type="Pfam" id="PF07992">
    <property type="entry name" value="Pyr_redox_2"/>
    <property type="match status" value="1"/>
</dbReference>
<keyword evidence="1" id="KW-0285">Flavoprotein</keyword>
<keyword evidence="6" id="KW-1185">Reference proteome</keyword>
<dbReference type="InterPro" id="IPR050097">
    <property type="entry name" value="Ferredoxin-NADP_redctase_2"/>
</dbReference>
<name>A0ABQ6HRE2_9MICO</name>
<dbReference type="Gene3D" id="3.50.50.60">
    <property type="entry name" value="FAD/NAD(P)-binding domain"/>
    <property type="match status" value="2"/>
</dbReference>
<dbReference type="InterPro" id="IPR023753">
    <property type="entry name" value="FAD/NAD-binding_dom"/>
</dbReference>
<dbReference type="EMBL" id="BSUJ01000001">
    <property type="protein sequence ID" value="GMA20059.1"/>
    <property type="molecule type" value="Genomic_DNA"/>
</dbReference>
<dbReference type="PRINTS" id="PR00469">
    <property type="entry name" value="PNDRDTASEII"/>
</dbReference>
<evidence type="ECO:0000259" key="4">
    <source>
        <dbReference type="Pfam" id="PF07992"/>
    </source>
</evidence>
<feature type="domain" description="FAD/NAD(P)-binding" evidence="4">
    <location>
        <begin position="241"/>
        <end position="549"/>
    </location>
</feature>
<dbReference type="SUPFAM" id="SSF51905">
    <property type="entry name" value="FAD/NAD(P)-binding domain"/>
    <property type="match status" value="1"/>
</dbReference>
<dbReference type="PANTHER" id="PTHR48105">
    <property type="entry name" value="THIOREDOXIN REDUCTASE 1-RELATED-RELATED"/>
    <property type="match status" value="1"/>
</dbReference>
<protein>
    <submittedName>
        <fullName evidence="5">Fused response regulator/thioredoxin-disulfide reductase</fullName>
    </submittedName>
</protein>
<evidence type="ECO:0000313" key="6">
    <source>
        <dbReference type="Proteomes" id="UP001157109"/>
    </source>
</evidence>
<dbReference type="PRINTS" id="PR00368">
    <property type="entry name" value="FADPNR"/>
</dbReference>
<sequence length="566" mass="59933">MHEVTFVGQPIILVVAPVEQRDDLVEELASRYGRDYDLRSAVTFAEALSVVTRALSEERTIALLVVGPDVGGTSGIDVSTAVHALSPTTRRIVALPRGWDWSTAGTEQIREANTAGRIDTYLGTPQAERDEEFHAAITEILSDWAWTSSAVVVEGMQIVSDGHSAELSALVDFCQRMGMPYRRHHTSSEVGRQIVDGCPGEVAFPLVRLPSGDYLVRPTLAEIGSLLYGRPSELPQDLLADLLVVGAGPAGLAAAVYGASEGLSTVVVESEAIGGQAGTSSMIRNYLGFPRGISGMRLSQRARVQALRFGARFLVGFPVSGLSVAPEPGAPHVVEFEDGTRVGARTVLIATGSSYRRLGVEPVEELVGRGVHYGAAMSVARDATGADAYIVGGGNSAGQAALHLARFARRVTILVRRPDLSATMSDYLVREIQDNPRIAVRGCTEVVDARGIDRLEGLTLRDTTTGAEEHVAAGLLLLLLGAKPCTTWLPGEIATDERGFVLTGRDVPQDRWHGERPPEASATSIPGIYAAGDVRSGSMKRVASASGEGAGVVPLVHAHLDDLASA</sequence>
<dbReference type="InterPro" id="IPR036188">
    <property type="entry name" value="FAD/NAD-bd_sf"/>
</dbReference>
<keyword evidence="2" id="KW-0560">Oxidoreductase</keyword>
<evidence type="ECO:0000256" key="2">
    <source>
        <dbReference type="ARBA" id="ARBA00023002"/>
    </source>
</evidence>
<organism evidence="5 6">
    <name type="scientific">Arsenicicoccus piscis</name>
    <dbReference type="NCBI Taxonomy" id="673954"/>
    <lineage>
        <taxon>Bacteria</taxon>
        <taxon>Bacillati</taxon>
        <taxon>Actinomycetota</taxon>
        <taxon>Actinomycetes</taxon>
        <taxon>Micrococcales</taxon>
        <taxon>Intrasporangiaceae</taxon>
        <taxon>Arsenicicoccus</taxon>
    </lineage>
</organism>
<evidence type="ECO:0000313" key="5">
    <source>
        <dbReference type="EMBL" id="GMA20059.1"/>
    </source>
</evidence>
<dbReference type="RefSeq" id="WP_241445052.1">
    <property type="nucleotide sequence ID" value="NZ_BSUJ01000001.1"/>
</dbReference>
<comment type="caution">
    <text evidence="5">The sequence shown here is derived from an EMBL/GenBank/DDBJ whole genome shotgun (WGS) entry which is preliminary data.</text>
</comment>
<proteinExistence type="predicted"/>
<evidence type="ECO:0000256" key="3">
    <source>
        <dbReference type="ARBA" id="ARBA00048132"/>
    </source>
</evidence>
<accession>A0ABQ6HRE2</accession>
<evidence type="ECO:0000256" key="1">
    <source>
        <dbReference type="ARBA" id="ARBA00022630"/>
    </source>
</evidence>
<dbReference type="Proteomes" id="UP001157109">
    <property type="component" value="Unassembled WGS sequence"/>
</dbReference>
<gene>
    <name evidence="5" type="ORF">GCM10025862_20800</name>
</gene>
<comment type="catalytic activity">
    <reaction evidence="3">
        <text>[thioredoxin]-dithiol + NADP(+) = [thioredoxin]-disulfide + NADPH + H(+)</text>
        <dbReference type="Rhea" id="RHEA:20345"/>
        <dbReference type="Rhea" id="RHEA-COMP:10698"/>
        <dbReference type="Rhea" id="RHEA-COMP:10700"/>
        <dbReference type="ChEBI" id="CHEBI:15378"/>
        <dbReference type="ChEBI" id="CHEBI:29950"/>
        <dbReference type="ChEBI" id="CHEBI:50058"/>
        <dbReference type="ChEBI" id="CHEBI:57783"/>
        <dbReference type="ChEBI" id="CHEBI:58349"/>
        <dbReference type="EC" id="1.8.1.9"/>
    </reaction>
</comment>